<dbReference type="AlphaFoldDB" id="H5SK49"/>
<name>H5SK49_9BACT</name>
<dbReference type="InterPro" id="IPR013783">
    <property type="entry name" value="Ig-like_fold"/>
</dbReference>
<reference evidence="1" key="1">
    <citation type="journal article" date="2005" name="Environ. Microbiol.">
        <title>Genetic and functional properties of uncultivated thermophilic crenarchaeotes from a subsurface gold mine as revealed by analysis of genome fragments.</title>
        <authorList>
            <person name="Nunoura T."/>
            <person name="Hirayama H."/>
            <person name="Takami H."/>
            <person name="Oida H."/>
            <person name="Nishi S."/>
            <person name="Shimamura S."/>
            <person name="Suzuki Y."/>
            <person name="Inagaki F."/>
            <person name="Takai K."/>
            <person name="Nealson K.H."/>
            <person name="Horikoshi K."/>
        </authorList>
    </citation>
    <scope>NUCLEOTIDE SEQUENCE</scope>
</reference>
<evidence type="ECO:0008006" key="2">
    <source>
        <dbReference type="Google" id="ProtNLM"/>
    </source>
</evidence>
<evidence type="ECO:0000313" key="1">
    <source>
        <dbReference type="EMBL" id="BAL56535.1"/>
    </source>
</evidence>
<sequence length="314" mass="33875">MRYASTLTRTGLLAALTATLFVACKKDKEQNGPSIVVPNETGVIAGDQTLTPGTHSLHFKLVFQKGSGKDDADLKDFSFTFNSGGGNTTVFANRPAPSGSTFTFDTTFEVTGTNGQVYTYTFTVRDKNDKTASKSFKITFQDTSSGSLVIDSLMNAGVTNQADGKGTYFRYRLGTYQLSTQDRTSAEGNPSEILFVYYFSSSSQRHSIISPAILRDSIYNTTPVEWDNPSTQTTTFRSVQASVSFDGITYQGIINAYNSGTDISNEFTGNGNQRAECTTGRLIAFKQGNIYGIVKVNSVSATGSASLSIKVARP</sequence>
<reference evidence="1" key="2">
    <citation type="journal article" date="2012" name="PLoS ONE">
        <title>A Deeply Branching Thermophilic Bacterium with an Ancient Acetyl-CoA Pathway Dominates a Subsurface Ecosystem.</title>
        <authorList>
            <person name="Takami H."/>
            <person name="Noguchi H."/>
            <person name="Takaki Y."/>
            <person name="Uchiyama I."/>
            <person name="Toyoda A."/>
            <person name="Nishi S."/>
            <person name="Chee G.-J."/>
            <person name="Arai W."/>
            <person name="Nunoura T."/>
            <person name="Itoh T."/>
            <person name="Hattori M."/>
            <person name="Takai K."/>
        </authorList>
    </citation>
    <scope>NUCLEOTIDE SEQUENCE</scope>
</reference>
<dbReference type="PROSITE" id="PS51257">
    <property type="entry name" value="PROKAR_LIPOPROTEIN"/>
    <property type="match status" value="1"/>
</dbReference>
<dbReference type="Gene3D" id="2.60.40.10">
    <property type="entry name" value="Immunoglobulins"/>
    <property type="match status" value="1"/>
</dbReference>
<accession>H5SK49</accession>
<proteinExistence type="predicted"/>
<gene>
    <name evidence="1" type="ORF">HGMM_F40B03C23</name>
</gene>
<protein>
    <recommendedName>
        <fullName evidence="2">Lipoprotein</fullName>
    </recommendedName>
</protein>
<dbReference type="EMBL" id="AP011750">
    <property type="protein sequence ID" value="BAL56535.1"/>
    <property type="molecule type" value="Genomic_DNA"/>
</dbReference>
<organism evidence="1">
    <name type="scientific">uncultured Bacteroidota bacterium</name>
    <dbReference type="NCBI Taxonomy" id="152509"/>
    <lineage>
        <taxon>Bacteria</taxon>
        <taxon>Pseudomonadati</taxon>
        <taxon>Bacteroidota</taxon>
        <taxon>environmental samples</taxon>
    </lineage>
</organism>